<organism evidence="8 9">
    <name type="scientific">Desulfotomaculum copahuensis</name>
    <dbReference type="NCBI Taxonomy" id="1838280"/>
    <lineage>
        <taxon>Bacteria</taxon>
        <taxon>Bacillati</taxon>
        <taxon>Bacillota</taxon>
        <taxon>Clostridia</taxon>
        <taxon>Eubacteriales</taxon>
        <taxon>Desulfotomaculaceae</taxon>
        <taxon>Desulfotomaculum</taxon>
    </lineage>
</organism>
<evidence type="ECO:0000256" key="1">
    <source>
        <dbReference type="ARBA" id="ARBA00005322"/>
    </source>
</evidence>
<keyword evidence="8" id="KW-0282">Flagellum</keyword>
<accession>A0A1B7LCI2</accession>
<keyword evidence="3" id="KW-0678">Repressor</keyword>
<comment type="similarity">
    <text evidence="1">Belongs to the FlgM family.</text>
</comment>
<dbReference type="STRING" id="1838280.A6M21_13460"/>
<feature type="domain" description="Anti-sigma-28 factor FlgM C-terminal" evidence="7">
    <location>
        <begin position="36"/>
        <end position="89"/>
    </location>
</feature>
<keyword evidence="8" id="KW-0969">Cilium</keyword>
<dbReference type="InterPro" id="IPR007412">
    <property type="entry name" value="FlgM"/>
</dbReference>
<evidence type="ECO:0000259" key="7">
    <source>
        <dbReference type="Pfam" id="PF04316"/>
    </source>
</evidence>
<dbReference type="AlphaFoldDB" id="A0A1B7LCI2"/>
<protein>
    <recommendedName>
        <fullName evidence="2">Negative regulator of flagellin synthesis</fullName>
    </recommendedName>
</protein>
<reference evidence="8 9" key="1">
    <citation type="submission" date="2016-04" db="EMBL/GenBank/DDBJ databases">
        <authorList>
            <person name="Evans L.H."/>
            <person name="Alamgir A."/>
            <person name="Owens N."/>
            <person name="Weber N.D."/>
            <person name="Virtaneva K."/>
            <person name="Barbian K."/>
            <person name="Babar A."/>
            <person name="Rosenke K."/>
        </authorList>
    </citation>
    <scope>NUCLEOTIDE SEQUENCE [LARGE SCALE GENOMIC DNA]</scope>
    <source>
        <strain evidence="8 9">LMa1</strain>
    </source>
</reference>
<name>A0A1B7LCI2_9FIRM</name>
<dbReference type="OrthoDB" id="1808373at2"/>
<evidence type="ECO:0000256" key="4">
    <source>
        <dbReference type="ARBA" id="ARBA00022795"/>
    </source>
</evidence>
<keyword evidence="5" id="KW-0805">Transcription regulation</keyword>
<dbReference type="Proteomes" id="UP000078532">
    <property type="component" value="Unassembled WGS sequence"/>
</dbReference>
<dbReference type="GO" id="GO:0045892">
    <property type="term" value="P:negative regulation of DNA-templated transcription"/>
    <property type="evidence" value="ECO:0007669"/>
    <property type="project" value="InterPro"/>
</dbReference>
<dbReference type="SUPFAM" id="SSF101498">
    <property type="entry name" value="Anti-sigma factor FlgM"/>
    <property type="match status" value="1"/>
</dbReference>
<evidence type="ECO:0000256" key="6">
    <source>
        <dbReference type="ARBA" id="ARBA00023163"/>
    </source>
</evidence>
<gene>
    <name evidence="8" type="ORF">A6M21_13460</name>
</gene>
<proteinExistence type="inferred from homology"/>
<keyword evidence="8" id="KW-0966">Cell projection</keyword>
<dbReference type="InterPro" id="IPR031316">
    <property type="entry name" value="FlgM_C"/>
</dbReference>
<evidence type="ECO:0000256" key="3">
    <source>
        <dbReference type="ARBA" id="ARBA00022491"/>
    </source>
</evidence>
<comment type="caution">
    <text evidence="8">The sequence shown here is derived from an EMBL/GenBank/DDBJ whole genome shotgun (WGS) entry which is preliminary data.</text>
</comment>
<dbReference type="GO" id="GO:0044781">
    <property type="term" value="P:bacterial-type flagellum organization"/>
    <property type="evidence" value="ECO:0007669"/>
    <property type="project" value="UniProtKB-KW"/>
</dbReference>
<evidence type="ECO:0000313" key="9">
    <source>
        <dbReference type="Proteomes" id="UP000078532"/>
    </source>
</evidence>
<dbReference type="Pfam" id="PF04316">
    <property type="entry name" value="FlgM"/>
    <property type="match status" value="1"/>
</dbReference>
<sequence>MKINGLDPRQVAGLYDRLKAQQKPAAGKTADVPSGDRAEISAAGRELQIYRARLREMSGVRTELVARLQKQVADGTYRPDAYQTAAGIIAERRLDGRV</sequence>
<keyword evidence="9" id="KW-1185">Reference proteome</keyword>
<dbReference type="RefSeq" id="WP_066669795.1">
    <property type="nucleotide sequence ID" value="NZ_LYVF01000178.1"/>
</dbReference>
<dbReference type="InterPro" id="IPR035890">
    <property type="entry name" value="Anti-sigma-28_factor_FlgM_sf"/>
</dbReference>
<dbReference type="EMBL" id="LYVF01000178">
    <property type="protein sequence ID" value="OAT80370.1"/>
    <property type="molecule type" value="Genomic_DNA"/>
</dbReference>
<dbReference type="NCBIfam" id="TIGR03824">
    <property type="entry name" value="FlgM_jcvi"/>
    <property type="match status" value="1"/>
</dbReference>
<keyword evidence="6" id="KW-0804">Transcription</keyword>
<evidence type="ECO:0000256" key="5">
    <source>
        <dbReference type="ARBA" id="ARBA00023015"/>
    </source>
</evidence>
<evidence type="ECO:0000313" key="8">
    <source>
        <dbReference type="EMBL" id="OAT80370.1"/>
    </source>
</evidence>
<evidence type="ECO:0000256" key="2">
    <source>
        <dbReference type="ARBA" id="ARBA00017823"/>
    </source>
</evidence>
<keyword evidence="4" id="KW-1005">Bacterial flagellum biogenesis</keyword>